<evidence type="ECO:0000256" key="1">
    <source>
        <dbReference type="SAM" id="MobiDB-lite"/>
    </source>
</evidence>
<evidence type="ECO:0000259" key="2">
    <source>
        <dbReference type="Pfam" id="PF10505"/>
    </source>
</evidence>
<keyword evidence="3" id="KW-0675">Receptor</keyword>
<dbReference type="GO" id="GO:0042795">
    <property type="term" value="P:snRNA transcription by RNA polymerase II"/>
    <property type="evidence" value="ECO:0007669"/>
    <property type="project" value="TreeGrafter"/>
</dbReference>
<feature type="region of interest" description="Disordered" evidence="1">
    <location>
        <begin position="597"/>
        <end position="684"/>
    </location>
</feature>
<feature type="compositionally biased region" description="Basic and acidic residues" evidence="1">
    <location>
        <begin position="626"/>
        <end position="642"/>
    </location>
</feature>
<dbReference type="PANTHER" id="PTHR14633:SF3">
    <property type="entry name" value="LITTLE ELONGATION COMPLEX SUBUNIT 2"/>
    <property type="match status" value="1"/>
</dbReference>
<dbReference type="AlphaFoldDB" id="A0A1Q3F2F7"/>
<proteinExistence type="predicted"/>
<sequence length="704" mass="82169">MDAYLKLEWSKQHRRSELRLLEYFAIDFSRYEEDILNLHINETDPVHQLGDVYTDTGGALEFPVDPRTGQEVRTLELDTTRPFRLYDRFPSGSNLNRADHQHCLAVQNRLNMRLGFETAEELEALGKFRALTGKLKKERVLFDSFVRNYFLNNLAGRKRTIDAELDGLVVGVWRSKVGRMLERRMGGGKYQLATAVLWLKYRKNEKNVGFEVASENVLELGCVRNIYTENLLHASTLRRSKRILDRYLEEYCSSTDVDDAVHVDSILKQDEDVRFVVNSGALCYLLDKACNLEQRWAIPFRIDSVGGRNVVFIEKKLQPVRMLTHERNVQAHKYLVRSFMTIVKKEGAKPEQESEPNVKIEYKAVGFDEYLQQLEVTRKPSEPVQRNVSLQLWNLQDGDDQYRFLVRTRTDCYESLRKVKFYINISIKLEYQTEFGAEQMTKSELIREWTRQRLRPNSKTLRLRINATNHIILSHHYLELKDIEEELKRLYDIEPQNLLTNLWQTLRLLMQFPPGEHLLQHDTKNAETVMILSQSPSATTLDLHQLYSTVEYERCALEEYDWVPIDTTVITKLHREHTLLPGTFPHWTQRHRLIARETLKPKPKPKPEALAKPKKKRSKAKRIRQKLKEKEKQAQKKKEKEVQQSLEQFAPYDGPTRAATTGTTTTEGTPAKQQRPAPTAIGFVKGESFDYQSYVNQANAKKDD</sequence>
<feature type="domain" description="Little elongation complex subunit 2 C-terminal" evidence="2">
    <location>
        <begin position="379"/>
        <end position="586"/>
    </location>
</feature>
<dbReference type="GO" id="GO:0042796">
    <property type="term" value="P:snRNA transcription by RNA polymerase III"/>
    <property type="evidence" value="ECO:0007669"/>
    <property type="project" value="TreeGrafter"/>
</dbReference>
<feature type="compositionally biased region" description="Basic residues" evidence="1">
    <location>
        <begin position="612"/>
        <end position="625"/>
    </location>
</feature>
<dbReference type="EMBL" id="GFDL01013367">
    <property type="protein sequence ID" value="JAV21678.1"/>
    <property type="molecule type" value="Transcribed_RNA"/>
</dbReference>
<reference evidence="3" key="1">
    <citation type="submission" date="2017-01" db="EMBL/GenBank/DDBJ databases">
        <title>A deep insight into the sialotranscriptome of adult male and female Cluex tarsalis mosquitoes.</title>
        <authorList>
            <person name="Ribeiro J.M."/>
            <person name="Moreira F."/>
            <person name="Bernard K.A."/>
            <person name="Calvo E."/>
        </authorList>
    </citation>
    <scope>NUCLEOTIDE SEQUENCE</scope>
    <source>
        <strain evidence="3">Kern County</strain>
        <tissue evidence="3">Salivary glands</tissue>
    </source>
</reference>
<feature type="compositionally biased region" description="Basic and acidic residues" evidence="1">
    <location>
        <begin position="597"/>
        <end position="611"/>
    </location>
</feature>
<organism evidence="3">
    <name type="scientific">Culex tarsalis</name>
    <name type="common">Encephalitis mosquito</name>
    <dbReference type="NCBI Taxonomy" id="7177"/>
    <lineage>
        <taxon>Eukaryota</taxon>
        <taxon>Metazoa</taxon>
        <taxon>Ecdysozoa</taxon>
        <taxon>Arthropoda</taxon>
        <taxon>Hexapoda</taxon>
        <taxon>Insecta</taxon>
        <taxon>Pterygota</taxon>
        <taxon>Neoptera</taxon>
        <taxon>Endopterygota</taxon>
        <taxon>Diptera</taxon>
        <taxon>Nematocera</taxon>
        <taxon>Culicoidea</taxon>
        <taxon>Culicidae</taxon>
        <taxon>Culicinae</taxon>
        <taxon>Culicini</taxon>
        <taxon>Culex</taxon>
        <taxon>Culex</taxon>
    </lineage>
</organism>
<accession>A0A1Q3F2F7</accession>
<feature type="compositionally biased region" description="Low complexity" evidence="1">
    <location>
        <begin position="643"/>
        <end position="671"/>
    </location>
</feature>
<name>A0A1Q3F2F7_CULTA</name>
<dbReference type="GO" id="GO:0008023">
    <property type="term" value="C:transcription elongation factor complex"/>
    <property type="evidence" value="ECO:0007669"/>
    <property type="project" value="InterPro"/>
</dbReference>
<dbReference type="PANTHER" id="PTHR14633">
    <property type="entry name" value="LITTLE ELONGATION COMPLEX SUBUNIT 2"/>
    <property type="match status" value="1"/>
</dbReference>
<dbReference type="Pfam" id="PF10505">
    <property type="entry name" value="NARG2_C"/>
    <property type="match status" value="1"/>
</dbReference>
<evidence type="ECO:0000313" key="3">
    <source>
        <dbReference type="EMBL" id="JAV21678.1"/>
    </source>
</evidence>
<dbReference type="InterPro" id="IPR019535">
    <property type="entry name" value="ICE2_C"/>
</dbReference>
<dbReference type="GO" id="GO:0045945">
    <property type="term" value="P:positive regulation of transcription by RNA polymerase III"/>
    <property type="evidence" value="ECO:0007669"/>
    <property type="project" value="TreeGrafter"/>
</dbReference>
<protein>
    <submittedName>
        <fullName evidence="3">Putative nmda receptor-regulated protein 2 c-terminus</fullName>
    </submittedName>
</protein>